<dbReference type="Gene3D" id="3.40.50.300">
    <property type="entry name" value="P-loop containing nucleotide triphosphate hydrolases"/>
    <property type="match status" value="1"/>
</dbReference>
<dbReference type="InterPro" id="IPR027417">
    <property type="entry name" value="P-loop_NTPase"/>
</dbReference>
<dbReference type="GO" id="GO:0005829">
    <property type="term" value="C:cytosol"/>
    <property type="evidence" value="ECO:0007669"/>
    <property type="project" value="TreeGrafter"/>
</dbReference>
<evidence type="ECO:0000259" key="2">
    <source>
        <dbReference type="Pfam" id="PF01048"/>
    </source>
</evidence>
<dbReference type="Pfam" id="PF13374">
    <property type="entry name" value="TPR_10"/>
    <property type="match status" value="1"/>
</dbReference>
<dbReference type="Gene3D" id="3.40.50.1580">
    <property type="entry name" value="Nucleoside phosphorylase domain"/>
    <property type="match status" value="1"/>
</dbReference>
<feature type="compositionally biased region" description="Basic and acidic residues" evidence="1">
    <location>
        <begin position="1"/>
        <end position="18"/>
    </location>
</feature>
<dbReference type="InterPro" id="IPR011990">
    <property type="entry name" value="TPR-like_helical_dom_sf"/>
</dbReference>
<dbReference type="EMBL" id="CP023778">
    <property type="protein sequence ID" value="ATL68968.1"/>
    <property type="molecule type" value="Genomic_DNA"/>
</dbReference>
<feature type="region of interest" description="Disordered" evidence="1">
    <location>
        <begin position="1"/>
        <end position="21"/>
    </location>
</feature>
<accession>A0A291RNV5</accession>
<gene>
    <name evidence="3" type="ORF">CRH09_25085</name>
</gene>
<dbReference type="KEGG" id="ntp:CRH09_25085"/>
<dbReference type="GO" id="GO:0008930">
    <property type="term" value="F:methylthioadenosine nucleosidase activity"/>
    <property type="evidence" value="ECO:0007669"/>
    <property type="project" value="TreeGrafter"/>
</dbReference>
<dbReference type="GO" id="GO:0008782">
    <property type="term" value="F:adenosylhomocysteine nucleosidase activity"/>
    <property type="evidence" value="ECO:0007669"/>
    <property type="project" value="TreeGrafter"/>
</dbReference>
<dbReference type="AlphaFoldDB" id="A0A291RNV5"/>
<dbReference type="Gene3D" id="1.25.40.10">
    <property type="entry name" value="Tetratricopeptide repeat domain"/>
    <property type="match status" value="2"/>
</dbReference>
<evidence type="ECO:0000313" key="4">
    <source>
        <dbReference type="Proteomes" id="UP000221961"/>
    </source>
</evidence>
<dbReference type="SUPFAM" id="SSF48452">
    <property type="entry name" value="TPR-like"/>
    <property type="match status" value="2"/>
</dbReference>
<dbReference type="SUPFAM" id="SSF53167">
    <property type="entry name" value="Purine and uridine phosphorylases"/>
    <property type="match status" value="1"/>
</dbReference>
<name>A0A291RNV5_9NOCA</name>
<evidence type="ECO:0000256" key="1">
    <source>
        <dbReference type="SAM" id="MobiDB-lite"/>
    </source>
</evidence>
<dbReference type="Pfam" id="PF01048">
    <property type="entry name" value="PNP_UDP_1"/>
    <property type="match status" value="1"/>
</dbReference>
<reference evidence="3 4" key="1">
    <citation type="submission" date="2017-10" db="EMBL/GenBank/DDBJ databases">
        <title>Comparative genomics between pathogenic Norcardia.</title>
        <authorList>
            <person name="Zeng L."/>
        </authorList>
    </citation>
    <scope>NUCLEOTIDE SEQUENCE [LARGE SCALE GENOMIC DNA]</scope>
    <source>
        <strain evidence="3 4">NC_YFY_NT001</strain>
    </source>
</reference>
<organism evidence="3 4">
    <name type="scientific">Nocardia terpenica</name>
    <dbReference type="NCBI Taxonomy" id="455432"/>
    <lineage>
        <taxon>Bacteria</taxon>
        <taxon>Bacillati</taxon>
        <taxon>Actinomycetota</taxon>
        <taxon>Actinomycetes</taxon>
        <taxon>Mycobacteriales</taxon>
        <taxon>Nocardiaceae</taxon>
        <taxon>Nocardia</taxon>
    </lineage>
</organism>
<dbReference type="GO" id="GO:0019284">
    <property type="term" value="P:L-methionine salvage from S-adenosylmethionine"/>
    <property type="evidence" value="ECO:0007669"/>
    <property type="project" value="TreeGrafter"/>
</dbReference>
<dbReference type="GO" id="GO:0009116">
    <property type="term" value="P:nucleoside metabolic process"/>
    <property type="evidence" value="ECO:0007669"/>
    <property type="project" value="InterPro"/>
</dbReference>
<dbReference type="PANTHER" id="PTHR46832">
    <property type="entry name" value="5'-METHYLTHIOADENOSINE/S-ADENOSYLHOMOCYSTEINE NUCLEOSIDASE"/>
    <property type="match status" value="1"/>
</dbReference>
<dbReference type="Proteomes" id="UP000221961">
    <property type="component" value="Chromosome"/>
</dbReference>
<dbReference type="PANTHER" id="PTHR46832:SF1">
    <property type="entry name" value="5'-METHYLTHIOADENOSINE_S-ADENOSYLHOMOCYSTEINE NUCLEOSIDASE"/>
    <property type="match status" value="1"/>
</dbReference>
<protein>
    <recommendedName>
        <fullName evidence="2">Nucleoside phosphorylase domain-containing protein</fullName>
    </recommendedName>
</protein>
<dbReference type="InterPro" id="IPR000845">
    <property type="entry name" value="Nucleoside_phosphorylase_d"/>
</dbReference>
<dbReference type="CDD" id="cd09008">
    <property type="entry name" value="MTAN"/>
    <property type="match status" value="1"/>
</dbReference>
<evidence type="ECO:0000313" key="3">
    <source>
        <dbReference type="EMBL" id="ATL68968.1"/>
    </source>
</evidence>
<feature type="domain" description="Nucleoside phosphorylase" evidence="2">
    <location>
        <begin position="100"/>
        <end position="335"/>
    </location>
</feature>
<feature type="region of interest" description="Disordered" evidence="1">
    <location>
        <begin position="43"/>
        <end position="69"/>
    </location>
</feature>
<proteinExistence type="predicted"/>
<sequence>MCKERARSGGNADRHVAAQDDPLPAVGHRCCRGGHHRYRADDRIRGNRIPNGSHRQSPAVDSVPRLQSTRTPGAGRCLPLLAVDARGGERFAVTNDPQNTVVVLTALETEYTAVRHLLKDVRLQPHPAGTLFEVGAPRGGIGQVALAVVGAGNSSAAALAERAIAMFDPLAVLFVGIAGALHDDLDIGTIVVATKVYGYHGGTDSDAGFAARPESWNADHALEQLARVISRGEWFRPAKDATATPAVRFRPIAAGEVVLNSRKTPLAEQLRQNYEDAAAIEMESAGTAKAAHFNRSPFLAIRSISDKADGRKYDTDGLGMQSVAAHNAATFAVEVATRLLAAKSDSTRPDRDIAAVSTAEPFLLEPFPLDAPETPRSGDDVSLSVLLRGAARVVPFIGRTTERSRLSAWRDTSDRLAVMLVFGRGGQGKTRLAAQFAQDTAAAGWTVVNARHESEPQPHPPVARAHRNDTEILRDIEILIVVDYAERWPRPHLERLLQSRPVRDARRVRVLLLARPAGYWWKALANPLLKLGATVSEIQLGPLADTVAERRIVFAAARDRFADLLGSTDVIRLQPPGSLADPDYELVLTLHMAALVAVDAHRRNASTPKRPSGLSAYLVQREYDHWQTLADNGRISTPTPTMARLVALATLTQSLPHPDAVDLLSTVGLAGNAADAQSMLDDHLLCYPAESGPDRVLTPLLPDRLGEDFLAELLPARTNGSAYGDAWLATVPKRLLTKAESAYQSAVLSVLIETGERWNHVRNDYLVPILEQRPEIVLTAGGAALVSLANYADPQLLTTLTRVLPDRHIELDGGIAALTRRLTDYALAKTTDEAKKADLIERLADRLSNAGLYADAASASSDGIAIRRRLAEADPAKHEPLLVYALGNLGIDLWHVGQSEAALTAMDDAVTISRRLAAAEPDAYTEDLAAALTNLAGSLIDLRRYPDALAPAEEAVTHFRQLRKRNPGLAHELGSALRNLAIILNYHRVRRQDGLDAAREAVDIYRELATNRPEIHTVELAESLGTLGKILSDPDHPEAGLPDLQESATIFRQLTTHNLAAHGDSLIRTLDTIATRLWQAHQHEQAIKAGEEAIDIGRRIAENNHTNNHALGIALNNHAARLLELSRTDEAAAIADEAIAVWQQQAAHTPDRVGKRLDRAIAIRHDAAAESSFPG</sequence>
<dbReference type="InterPro" id="IPR035994">
    <property type="entry name" value="Nucleoside_phosphorylase_sf"/>
</dbReference>